<reference evidence="1" key="1">
    <citation type="submission" date="2021-01" db="EMBL/GenBank/DDBJ databases">
        <title>Modified the classification status of verrucomicrobia.</title>
        <authorList>
            <person name="Feng X."/>
        </authorList>
    </citation>
    <scope>NUCLEOTIDE SEQUENCE</scope>
    <source>
        <strain evidence="1">KCTC 13126</strain>
    </source>
</reference>
<dbReference type="AlphaFoldDB" id="A0A934RVP6"/>
<organism evidence="1 2">
    <name type="scientific">Pelagicoccus mobilis</name>
    <dbReference type="NCBI Taxonomy" id="415221"/>
    <lineage>
        <taxon>Bacteria</taxon>
        <taxon>Pseudomonadati</taxon>
        <taxon>Verrucomicrobiota</taxon>
        <taxon>Opitutia</taxon>
        <taxon>Puniceicoccales</taxon>
        <taxon>Pelagicoccaceae</taxon>
        <taxon>Pelagicoccus</taxon>
    </lineage>
</organism>
<protein>
    <submittedName>
        <fullName evidence="1">Uncharacterized protein</fullName>
    </submittedName>
</protein>
<gene>
    <name evidence="1" type="ORF">JIN87_02265</name>
</gene>
<dbReference type="RefSeq" id="WP_200353890.1">
    <property type="nucleotide sequence ID" value="NZ_JAENIL010000003.1"/>
</dbReference>
<name>A0A934RVP6_9BACT</name>
<comment type="caution">
    <text evidence="1">The sequence shown here is derived from an EMBL/GenBank/DDBJ whole genome shotgun (WGS) entry which is preliminary data.</text>
</comment>
<keyword evidence="2" id="KW-1185">Reference proteome</keyword>
<accession>A0A934RVP6</accession>
<evidence type="ECO:0000313" key="1">
    <source>
        <dbReference type="EMBL" id="MBK1875671.1"/>
    </source>
</evidence>
<proteinExistence type="predicted"/>
<evidence type="ECO:0000313" key="2">
    <source>
        <dbReference type="Proteomes" id="UP000617628"/>
    </source>
</evidence>
<dbReference type="Proteomes" id="UP000617628">
    <property type="component" value="Unassembled WGS sequence"/>
</dbReference>
<dbReference type="EMBL" id="JAENIL010000003">
    <property type="protein sequence ID" value="MBK1875671.1"/>
    <property type="molecule type" value="Genomic_DNA"/>
</dbReference>
<sequence length="177" mass="20060">MGERALTALGRPQTLNDVAVWSESLEDFGYNLRDWQHEVSRRFSSRKQLAESIEEAPPLLAGRFVDGDVADAYLAAYAEWLSLNADIPSPTWCQRGQRSSNKPWYSGPDQTYLEKAAPINFSKRGLFAVPDNVFIPRPGRPRVSLELKREKAAERQRAYRKRVKAILDRARAMGIAP</sequence>